<sequence>MSRPIPTGGPGSDLLERGRFSDGRTRFNVRASSVDAPESFQVYVEGNRADIVLIVSGLGTEHLHATWGEGWRSCQKAWKTWAEKAAFQVFYNGHHRGGPDAPGVVRVCNG</sequence>
<keyword evidence="2" id="KW-1185">Reference proteome</keyword>
<dbReference type="RefSeq" id="WP_136533463.1">
    <property type="nucleotide sequence ID" value="NZ_STGY01000021.1"/>
</dbReference>
<reference evidence="2" key="1">
    <citation type="submission" date="2019-04" db="EMBL/GenBank/DDBJ databases">
        <title>Nocardioides xinjiangensis sp. nov.</title>
        <authorList>
            <person name="Liu S."/>
        </authorList>
    </citation>
    <scope>NUCLEOTIDE SEQUENCE [LARGE SCALE GENOMIC DNA]</scope>
    <source>
        <strain evidence="2">18</strain>
    </source>
</reference>
<comment type="caution">
    <text evidence="1">The sequence shown here is derived from an EMBL/GenBank/DDBJ whole genome shotgun (WGS) entry which is preliminary data.</text>
</comment>
<dbReference type="Proteomes" id="UP000308760">
    <property type="component" value="Unassembled WGS sequence"/>
</dbReference>
<dbReference type="EMBL" id="STGY01000021">
    <property type="protein sequence ID" value="THV42551.1"/>
    <property type="molecule type" value="Genomic_DNA"/>
</dbReference>
<accession>A0A4S8QFT5</accession>
<reference evidence="1 2" key="2">
    <citation type="submission" date="2019-05" db="EMBL/GenBank/DDBJ databases">
        <title>Glycomyces buryatensis sp. nov.</title>
        <authorList>
            <person name="Nikitina E."/>
        </authorList>
    </citation>
    <scope>NUCLEOTIDE SEQUENCE [LARGE SCALE GENOMIC DNA]</scope>
    <source>
        <strain evidence="1 2">18</strain>
    </source>
</reference>
<dbReference type="AlphaFoldDB" id="A0A4S8QFT5"/>
<evidence type="ECO:0000313" key="1">
    <source>
        <dbReference type="EMBL" id="THV42551.1"/>
    </source>
</evidence>
<organism evidence="1 2">
    <name type="scientific">Glycomyces buryatensis</name>
    <dbReference type="NCBI Taxonomy" id="2570927"/>
    <lineage>
        <taxon>Bacteria</taxon>
        <taxon>Bacillati</taxon>
        <taxon>Actinomycetota</taxon>
        <taxon>Actinomycetes</taxon>
        <taxon>Glycomycetales</taxon>
        <taxon>Glycomycetaceae</taxon>
        <taxon>Glycomyces</taxon>
    </lineage>
</organism>
<proteinExistence type="predicted"/>
<dbReference type="OrthoDB" id="5189922at2"/>
<protein>
    <submittedName>
        <fullName evidence="1">Uncharacterized protein</fullName>
    </submittedName>
</protein>
<evidence type="ECO:0000313" key="2">
    <source>
        <dbReference type="Proteomes" id="UP000308760"/>
    </source>
</evidence>
<gene>
    <name evidence="1" type="ORF">FAB82_05090</name>
</gene>
<name>A0A4S8QFT5_9ACTN</name>